<evidence type="ECO:0000256" key="2">
    <source>
        <dbReference type="ARBA" id="ARBA00023004"/>
    </source>
</evidence>
<accession>A0A291LW50</accession>
<dbReference type="EMBL" id="CP021404">
    <property type="protein sequence ID" value="ATI40929.1"/>
    <property type="molecule type" value="Genomic_DNA"/>
</dbReference>
<gene>
    <name evidence="6" type="ORF">CBW24_02215</name>
</gene>
<dbReference type="Gene3D" id="1.20.120.450">
    <property type="entry name" value="dinb family like domain"/>
    <property type="match status" value="1"/>
</dbReference>
<evidence type="ECO:0000259" key="5">
    <source>
        <dbReference type="Pfam" id="PF12867"/>
    </source>
</evidence>
<organism evidence="6 7">
    <name type="scientific">Pacificitalea manganoxidans</name>
    <dbReference type="NCBI Taxonomy" id="1411902"/>
    <lineage>
        <taxon>Bacteria</taxon>
        <taxon>Pseudomonadati</taxon>
        <taxon>Pseudomonadota</taxon>
        <taxon>Alphaproteobacteria</taxon>
        <taxon>Rhodobacterales</taxon>
        <taxon>Paracoccaceae</taxon>
        <taxon>Pacificitalea</taxon>
    </lineage>
</organism>
<dbReference type="PANTHER" id="PTHR23150">
    <property type="entry name" value="SULFATASE MODIFYING FACTOR 1, 2"/>
    <property type="match status" value="1"/>
</dbReference>
<dbReference type="InterPro" id="IPR017806">
    <property type="entry name" value="EgtB"/>
</dbReference>
<evidence type="ECO:0000256" key="1">
    <source>
        <dbReference type="ARBA" id="ARBA00023002"/>
    </source>
</evidence>
<keyword evidence="7" id="KW-1185">Reference proteome</keyword>
<dbReference type="RefSeq" id="WP_097372536.1">
    <property type="nucleotide sequence ID" value="NZ_CP021404.1"/>
</dbReference>
<dbReference type="Proteomes" id="UP000219050">
    <property type="component" value="Chromosome"/>
</dbReference>
<keyword evidence="1" id="KW-0560">Oxidoreductase</keyword>
<comment type="pathway">
    <text evidence="3">Amino-acid biosynthesis; ergothioneine biosynthesis.</text>
</comment>
<evidence type="ECO:0008006" key="8">
    <source>
        <dbReference type="Google" id="ProtNLM"/>
    </source>
</evidence>
<sequence>MTHAAPLSDTGSRSPAETDRITAITALFEATRARSRALVAPLSPEDMMLQPMQDASPAKWHLAHTTWFFEEFILKPRDPDYRSPDDRFAFLFNSYYVQAGPRHARDKRGLISRPDVADVMAYRAHVEQALAAVLRAGRDDAAEIADLVELGCHHEMQHQELLVTDLLNGLSYNPLLPVYQAPDGTPAKGENHPVTYTAHAGGLVEMGFDGTAAQAGFAYDCEMPRHKTYLAPYQLADRPVSNGDWIAFMEAGGYADQTLWLMDGWACAQREGWDAPLYWWQQDGEWWSYTLRGPMPVDPAAPVVHVSYYEADAFARWSGARLPTEAEWESAAGDTPIRGNFLDAGEDDGAETLGALIPRAGGGMYGDVWEWTQSPFTPYPGFRPPEGAIGEYNGKFMVNQFVLRGGSCATPRAQMRPSYRTFFYPHQRWQMLGLRLARDAG</sequence>
<dbReference type="AlphaFoldDB" id="A0A291LW50"/>
<feature type="domain" description="DinB-like" evidence="5">
    <location>
        <begin position="28"/>
        <end position="161"/>
    </location>
</feature>
<dbReference type="GO" id="GO:0052699">
    <property type="term" value="P:ergothioneine biosynthetic process"/>
    <property type="evidence" value="ECO:0007669"/>
    <property type="project" value="InterPro"/>
</dbReference>
<evidence type="ECO:0000259" key="4">
    <source>
        <dbReference type="Pfam" id="PF03781"/>
    </source>
</evidence>
<dbReference type="SUPFAM" id="SSF56436">
    <property type="entry name" value="C-type lectin-like"/>
    <property type="match status" value="1"/>
</dbReference>
<dbReference type="Pfam" id="PF03781">
    <property type="entry name" value="FGE-sulfatase"/>
    <property type="match status" value="2"/>
</dbReference>
<evidence type="ECO:0000313" key="6">
    <source>
        <dbReference type="EMBL" id="ATI40929.1"/>
    </source>
</evidence>
<evidence type="ECO:0000256" key="3">
    <source>
        <dbReference type="ARBA" id="ARBA00037882"/>
    </source>
</evidence>
<reference evidence="6 7" key="1">
    <citation type="submission" date="2017-05" db="EMBL/GenBank/DDBJ databases">
        <title>Comparative genomic and metabolic analysis of manganese-oxidizing mechanisms in Celeribater manganoxidans DY25T: its adaption to the environment of polymetallic nodule.</title>
        <authorList>
            <person name="Wang X."/>
        </authorList>
    </citation>
    <scope>NUCLEOTIDE SEQUENCE [LARGE SCALE GENOMIC DNA]</scope>
    <source>
        <strain evidence="6 7">DY25</strain>
    </source>
</reference>
<dbReference type="InterPro" id="IPR024775">
    <property type="entry name" value="DinB-like"/>
</dbReference>
<dbReference type="OrthoDB" id="9768004at2"/>
<dbReference type="KEGG" id="cmag:CBW24_02215"/>
<feature type="domain" description="Sulfatase-modifying factor enzyme-like" evidence="4">
    <location>
        <begin position="364"/>
        <end position="438"/>
    </location>
</feature>
<dbReference type="InterPro" id="IPR034660">
    <property type="entry name" value="DinB/YfiT-like"/>
</dbReference>
<dbReference type="InterPro" id="IPR051043">
    <property type="entry name" value="Sulfatase_Mod_Factor_Kinase"/>
</dbReference>
<dbReference type="NCBIfam" id="TIGR03440">
    <property type="entry name" value="egtB_TIGR03440"/>
    <property type="match status" value="1"/>
</dbReference>
<evidence type="ECO:0000313" key="7">
    <source>
        <dbReference type="Proteomes" id="UP000219050"/>
    </source>
</evidence>
<protein>
    <recommendedName>
        <fullName evidence="8">Ergothioneine biosynthesis protein EgtB</fullName>
    </recommendedName>
</protein>
<dbReference type="PANTHER" id="PTHR23150:SF36">
    <property type="entry name" value="HERCYNINE OXYGENASE"/>
    <property type="match status" value="1"/>
</dbReference>
<dbReference type="InterPro" id="IPR042095">
    <property type="entry name" value="SUMF_sf"/>
</dbReference>
<feature type="domain" description="Sulfatase-modifying factor enzyme-like" evidence="4">
    <location>
        <begin position="200"/>
        <end position="334"/>
    </location>
</feature>
<dbReference type="InterPro" id="IPR005532">
    <property type="entry name" value="SUMF_dom"/>
</dbReference>
<dbReference type="Gene3D" id="3.90.1580.10">
    <property type="entry name" value="paralog of FGE (formylglycine-generating enzyme)"/>
    <property type="match status" value="2"/>
</dbReference>
<dbReference type="SUPFAM" id="SSF109854">
    <property type="entry name" value="DinB/YfiT-like putative metalloenzymes"/>
    <property type="match status" value="1"/>
</dbReference>
<proteinExistence type="predicted"/>
<keyword evidence="2" id="KW-0408">Iron</keyword>
<dbReference type="Pfam" id="PF12867">
    <property type="entry name" value="DinB_2"/>
    <property type="match status" value="1"/>
</dbReference>
<name>A0A291LW50_9RHOB</name>
<dbReference type="InterPro" id="IPR016187">
    <property type="entry name" value="CTDL_fold"/>
</dbReference>